<organism evidence="2 3">
    <name type="scientific">Porites lobata</name>
    <dbReference type="NCBI Taxonomy" id="104759"/>
    <lineage>
        <taxon>Eukaryota</taxon>
        <taxon>Metazoa</taxon>
        <taxon>Cnidaria</taxon>
        <taxon>Anthozoa</taxon>
        <taxon>Hexacorallia</taxon>
        <taxon>Scleractinia</taxon>
        <taxon>Fungiina</taxon>
        <taxon>Poritidae</taxon>
        <taxon>Porites</taxon>
    </lineage>
</organism>
<dbReference type="Proteomes" id="UP001159405">
    <property type="component" value="Unassembled WGS sequence"/>
</dbReference>
<evidence type="ECO:0008006" key="4">
    <source>
        <dbReference type="Google" id="ProtNLM"/>
    </source>
</evidence>
<evidence type="ECO:0000313" key="2">
    <source>
        <dbReference type="EMBL" id="CAH3129003.1"/>
    </source>
</evidence>
<dbReference type="EMBL" id="CALNXK010000046">
    <property type="protein sequence ID" value="CAH3129003.1"/>
    <property type="molecule type" value="Genomic_DNA"/>
</dbReference>
<keyword evidence="3" id="KW-1185">Reference proteome</keyword>
<feature type="region of interest" description="Disordered" evidence="1">
    <location>
        <begin position="46"/>
        <end position="75"/>
    </location>
</feature>
<name>A0ABN8P1M6_9CNID</name>
<gene>
    <name evidence="2" type="ORF">PLOB_00033981</name>
</gene>
<proteinExistence type="predicted"/>
<protein>
    <recommendedName>
        <fullName evidence="4">Breast cancer susceptibility 1</fullName>
    </recommendedName>
</protein>
<evidence type="ECO:0000313" key="3">
    <source>
        <dbReference type="Proteomes" id="UP001159405"/>
    </source>
</evidence>
<feature type="compositionally biased region" description="Polar residues" evidence="1">
    <location>
        <begin position="55"/>
        <end position="75"/>
    </location>
</feature>
<feature type="region of interest" description="Disordered" evidence="1">
    <location>
        <begin position="118"/>
        <end position="145"/>
    </location>
</feature>
<accession>A0ABN8P1M6</accession>
<reference evidence="2 3" key="1">
    <citation type="submission" date="2022-05" db="EMBL/GenBank/DDBJ databases">
        <authorList>
            <consortium name="Genoscope - CEA"/>
            <person name="William W."/>
        </authorList>
    </citation>
    <scope>NUCLEOTIDE SEQUENCE [LARGE SCALE GENOMIC DNA]</scope>
</reference>
<sequence length="156" mass="17260">MLLLNCKEKWSSPSTSLFSTVKDNSKKLQSGAATVRQVSDTEVEETARLNHKKQNLQCSGANSSNDNSKKLQSGAATVRQVIDTEVEETAKQNHKEQNQCAGANSSNDEMHLQSLKASKRNTMMDRVFGKKRQKQSYGDDSDVSSDYEDVSLIVLS</sequence>
<evidence type="ECO:0000256" key="1">
    <source>
        <dbReference type="SAM" id="MobiDB-lite"/>
    </source>
</evidence>
<comment type="caution">
    <text evidence="2">The sequence shown here is derived from an EMBL/GenBank/DDBJ whole genome shotgun (WGS) entry which is preliminary data.</text>
</comment>